<name>A0A314KXG4_NICAT</name>
<sequence length="464" mass="48329">MKLTGYIRDRGGDNDSNSEANVVYSNSEANVVSVDRALARINTALEPHVVKVNNIDKVSGEKEEEIVGQVINNPGRAGIFSSKIGEEIAGQVVNNLGEQADIAAGYKANVANDKGHEHICFEALEYAAATASKAENMKNSNGGLQANTRVLKHTAATVPMNRAITKITGDISSTVERGTQAVESTLHATAMVDAIGINNLVQQEVSTVGNNHALIRDVATEVVGNAPAVVKAKLPADASGKSVIEKGHVTVGVPTGPVAGQNSKEVGHQKIVIDCSIAGPQTALLNLAVADLGEKSTTDITTVVQDVGLEKRAGQVLDPGQSGANPAEETAVVNASLETTNVVNGTGVIKEIRAEDWTNMSSKKGTPKNSKMQQDGSRDSTCARSSTNLFAALANVNDEDGMADVRSPAMAISSSKLNAKAPVFVPKTGQQQCGITTAGDSLRKNAKPSRPKQQGNTTITQAAN</sequence>
<dbReference type="Proteomes" id="UP000187609">
    <property type="component" value="Unassembled WGS sequence"/>
</dbReference>
<evidence type="ECO:0000256" key="1">
    <source>
        <dbReference type="SAM" id="MobiDB-lite"/>
    </source>
</evidence>
<organism evidence="2 3">
    <name type="scientific">Nicotiana attenuata</name>
    <name type="common">Coyote tobacco</name>
    <dbReference type="NCBI Taxonomy" id="49451"/>
    <lineage>
        <taxon>Eukaryota</taxon>
        <taxon>Viridiplantae</taxon>
        <taxon>Streptophyta</taxon>
        <taxon>Embryophyta</taxon>
        <taxon>Tracheophyta</taxon>
        <taxon>Spermatophyta</taxon>
        <taxon>Magnoliopsida</taxon>
        <taxon>eudicotyledons</taxon>
        <taxon>Gunneridae</taxon>
        <taxon>Pentapetalae</taxon>
        <taxon>asterids</taxon>
        <taxon>lamiids</taxon>
        <taxon>Solanales</taxon>
        <taxon>Solanaceae</taxon>
        <taxon>Nicotianoideae</taxon>
        <taxon>Nicotianeae</taxon>
        <taxon>Nicotiana</taxon>
    </lineage>
</organism>
<evidence type="ECO:0000313" key="3">
    <source>
        <dbReference type="Proteomes" id="UP000187609"/>
    </source>
</evidence>
<feature type="compositionally biased region" description="Polar residues" evidence="1">
    <location>
        <begin position="430"/>
        <end position="439"/>
    </location>
</feature>
<evidence type="ECO:0000313" key="2">
    <source>
        <dbReference type="EMBL" id="OIT33845.1"/>
    </source>
</evidence>
<feature type="compositionally biased region" description="Polar residues" evidence="1">
    <location>
        <begin position="451"/>
        <end position="464"/>
    </location>
</feature>
<dbReference type="AlphaFoldDB" id="A0A314KXG4"/>
<dbReference type="Gramene" id="OIT33845">
    <property type="protein sequence ID" value="OIT33845"/>
    <property type="gene ID" value="A4A49_36003"/>
</dbReference>
<feature type="region of interest" description="Disordered" evidence="1">
    <location>
        <begin position="358"/>
        <end position="383"/>
    </location>
</feature>
<gene>
    <name evidence="2" type="ORF">A4A49_36003</name>
</gene>
<comment type="caution">
    <text evidence="2">The sequence shown here is derived from an EMBL/GenBank/DDBJ whole genome shotgun (WGS) entry which is preliminary data.</text>
</comment>
<feature type="region of interest" description="Disordered" evidence="1">
    <location>
        <begin position="430"/>
        <end position="464"/>
    </location>
</feature>
<keyword evidence="3" id="KW-1185">Reference proteome</keyword>
<reference evidence="2" key="1">
    <citation type="submission" date="2016-11" db="EMBL/GenBank/DDBJ databases">
        <title>The genome of Nicotiana attenuata.</title>
        <authorList>
            <person name="Xu S."/>
            <person name="Brockmoeller T."/>
            <person name="Gaquerel E."/>
            <person name="Navarro A."/>
            <person name="Kuhl H."/>
            <person name="Gase K."/>
            <person name="Ling Z."/>
            <person name="Zhou W."/>
            <person name="Kreitzer C."/>
            <person name="Stanke M."/>
            <person name="Tang H."/>
            <person name="Lyons E."/>
            <person name="Pandey P."/>
            <person name="Pandey S.P."/>
            <person name="Timmermann B."/>
            <person name="Baldwin I.T."/>
        </authorList>
    </citation>
    <scope>NUCLEOTIDE SEQUENCE [LARGE SCALE GENOMIC DNA]</scope>
    <source>
        <strain evidence="2">UT</strain>
    </source>
</reference>
<accession>A0A314KXG4</accession>
<proteinExistence type="predicted"/>
<dbReference type="EMBL" id="MJEQ01000814">
    <property type="protein sequence ID" value="OIT33845.1"/>
    <property type="molecule type" value="Genomic_DNA"/>
</dbReference>
<protein>
    <submittedName>
        <fullName evidence="2">Uncharacterized protein</fullName>
    </submittedName>
</protein>